<keyword evidence="4 7" id="KW-0812">Transmembrane</keyword>
<feature type="compositionally biased region" description="Low complexity" evidence="8">
    <location>
        <begin position="1"/>
        <end position="15"/>
    </location>
</feature>
<feature type="transmembrane region" description="Helical" evidence="7">
    <location>
        <begin position="138"/>
        <end position="162"/>
    </location>
</feature>
<keyword evidence="11" id="KW-1185">Reference proteome</keyword>
<evidence type="ECO:0000256" key="1">
    <source>
        <dbReference type="ARBA" id="ARBA00004651"/>
    </source>
</evidence>
<dbReference type="PANTHER" id="PTHR43386:SF1">
    <property type="entry name" value="D,D-DIPEPTIDE TRANSPORT SYSTEM PERMEASE PROTEIN DDPC-RELATED"/>
    <property type="match status" value="1"/>
</dbReference>
<dbReference type="InterPro" id="IPR035906">
    <property type="entry name" value="MetI-like_sf"/>
</dbReference>
<dbReference type="PROSITE" id="PS50928">
    <property type="entry name" value="ABC_TM1"/>
    <property type="match status" value="1"/>
</dbReference>
<feature type="domain" description="ABC transmembrane type-1" evidence="9">
    <location>
        <begin position="107"/>
        <end position="295"/>
    </location>
</feature>
<evidence type="ECO:0000313" key="10">
    <source>
        <dbReference type="EMBL" id="MFC1419506.1"/>
    </source>
</evidence>
<dbReference type="InterPro" id="IPR025966">
    <property type="entry name" value="OppC_N"/>
</dbReference>
<evidence type="ECO:0000256" key="3">
    <source>
        <dbReference type="ARBA" id="ARBA00022475"/>
    </source>
</evidence>
<evidence type="ECO:0000256" key="8">
    <source>
        <dbReference type="SAM" id="MobiDB-lite"/>
    </source>
</evidence>
<dbReference type="Pfam" id="PF12911">
    <property type="entry name" value="OppC_N"/>
    <property type="match status" value="1"/>
</dbReference>
<feature type="transmembrane region" description="Helical" evidence="7">
    <location>
        <begin position="106"/>
        <end position="126"/>
    </location>
</feature>
<dbReference type="RefSeq" id="WP_380538880.1">
    <property type="nucleotide sequence ID" value="NZ_JBHFAB010000018.1"/>
</dbReference>
<feature type="transmembrane region" description="Helical" evidence="7">
    <location>
        <begin position="168"/>
        <end position="186"/>
    </location>
</feature>
<dbReference type="Gene3D" id="1.10.3720.10">
    <property type="entry name" value="MetI-like"/>
    <property type="match status" value="1"/>
</dbReference>
<dbReference type="InterPro" id="IPR050366">
    <property type="entry name" value="BP-dependent_transpt_permease"/>
</dbReference>
<feature type="transmembrane region" description="Helical" evidence="7">
    <location>
        <begin position="274"/>
        <end position="298"/>
    </location>
</feature>
<accession>A0ABV6W0H6</accession>
<feature type="region of interest" description="Disordered" evidence="8">
    <location>
        <begin position="1"/>
        <end position="32"/>
    </location>
</feature>
<comment type="subcellular location">
    <subcellularLocation>
        <location evidence="1 7">Cell membrane</location>
        <topology evidence="1 7">Multi-pass membrane protein</topology>
    </subcellularLocation>
</comment>
<evidence type="ECO:0000256" key="4">
    <source>
        <dbReference type="ARBA" id="ARBA00022692"/>
    </source>
</evidence>
<keyword evidence="2 7" id="KW-0813">Transport</keyword>
<dbReference type="InterPro" id="IPR000515">
    <property type="entry name" value="MetI-like"/>
</dbReference>
<evidence type="ECO:0000256" key="5">
    <source>
        <dbReference type="ARBA" id="ARBA00022989"/>
    </source>
</evidence>
<keyword evidence="6 7" id="KW-0472">Membrane</keyword>
<sequence length="381" mass="40416">MTTAASSTALSTSGAVPPPDPSATAPGKGRAKRRHLRFLSSPKAATGSFILLFFTLIAIFGPTIAPHDPTARSYDLLQGPSAKHIFGTTHLGQDIFSQVIDGTRSVMYVGLLSGAVASALAVLIGVSSGYLSGLAADLLSALTNIFLVIPALLLIIIITSSLPSGGETLVALVIGFTSWAWGARVVRAQTLSLRRRDFIEAARATGESTWRIILFELLPNLSAVIISGFIGTVIYAVMSEITLAFIGVQGLAAWNWGKILYWAQSQQALDLGAWWWFVPAGLAIALLGTALALVNFGIDEFVNPRLRNNTERGLKTADGRPVKMRVGFTPVVIARSADPEPVVFTPVRTGTIETDEVVASTPSVPRQQQGTSSTSSEDETQ</sequence>
<organism evidence="10 11">
    <name type="scientific">Streptacidiphilus cavernicola</name>
    <dbReference type="NCBI Taxonomy" id="3342716"/>
    <lineage>
        <taxon>Bacteria</taxon>
        <taxon>Bacillati</taxon>
        <taxon>Actinomycetota</taxon>
        <taxon>Actinomycetes</taxon>
        <taxon>Kitasatosporales</taxon>
        <taxon>Streptomycetaceae</taxon>
        <taxon>Streptacidiphilus</taxon>
    </lineage>
</organism>
<reference evidence="10 11" key="1">
    <citation type="submission" date="2024-09" db="EMBL/GenBank/DDBJ databases">
        <authorList>
            <person name="Lee S.D."/>
        </authorList>
    </citation>
    <scope>NUCLEOTIDE SEQUENCE [LARGE SCALE GENOMIC DNA]</scope>
    <source>
        <strain evidence="10 11">N8-3</strain>
    </source>
</reference>
<evidence type="ECO:0000256" key="2">
    <source>
        <dbReference type="ARBA" id="ARBA00022448"/>
    </source>
</evidence>
<comment type="caution">
    <text evidence="10">The sequence shown here is derived from an EMBL/GenBank/DDBJ whole genome shotgun (WGS) entry which is preliminary data.</text>
</comment>
<dbReference type="EMBL" id="JBHFAB010000018">
    <property type="protein sequence ID" value="MFC1419506.1"/>
    <property type="molecule type" value="Genomic_DNA"/>
</dbReference>
<feature type="transmembrane region" description="Helical" evidence="7">
    <location>
        <begin position="44"/>
        <end position="65"/>
    </location>
</feature>
<evidence type="ECO:0000259" key="9">
    <source>
        <dbReference type="PROSITE" id="PS50928"/>
    </source>
</evidence>
<dbReference type="SUPFAM" id="SSF161098">
    <property type="entry name" value="MetI-like"/>
    <property type="match status" value="1"/>
</dbReference>
<dbReference type="CDD" id="cd06261">
    <property type="entry name" value="TM_PBP2"/>
    <property type="match status" value="1"/>
</dbReference>
<proteinExistence type="inferred from homology"/>
<evidence type="ECO:0000256" key="6">
    <source>
        <dbReference type="ARBA" id="ARBA00023136"/>
    </source>
</evidence>
<name>A0ABV6W0H6_9ACTN</name>
<feature type="compositionally biased region" description="Polar residues" evidence="8">
    <location>
        <begin position="360"/>
        <end position="375"/>
    </location>
</feature>
<feature type="region of interest" description="Disordered" evidence="8">
    <location>
        <begin position="354"/>
        <end position="381"/>
    </location>
</feature>
<gene>
    <name evidence="10" type="ORF">ACEZDE_23140</name>
</gene>
<keyword evidence="3" id="KW-1003">Cell membrane</keyword>
<dbReference type="Proteomes" id="UP001592531">
    <property type="component" value="Unassembled WGS sequence"/>
</dbReference>
<comment type="similarity">
    <text evidence="7">Belongs to the binding-protein-dependent transport system permease family.</text>
</comment>
<keyword evidence="5 7" id="KW-1133">Transmembrane helix</keyword>
<evidence type="ECO:0000313" key="11">
    <source>
        <dbReference type="Proteomes" id="UP001592531"/>
    </source>
</evidence>
<protein>
    <submittedName>
        <fullName evidence="10">ABC transporter permease</fullName>
    </submittedName>
</protein>
<evidence type="ECO:0000256" key="7">
    <source>
        <dbReference type="RuleBase" id="RU363032"/>
    </source>
</evidence>
<dbReference type="PANTHER" id="PTHR43386">
    <property type="entry name" value="OLIGOPEPTIDE TRANSPORT SYSTEM PERMEASE PROTEIN APPC"/>
    <property type="match status" value="1"/>
</dbReference>
<feature type="transmembrane region" description="Helical" evidence="7">
    <location>
        <begin position="221"/>
        <end position="254"/>
    </location>
</feature>
<dbReference type="Pfam" id="PF00528">
    <property type="entry name" value="BPD_transp_1"/>
    <property type="match status" value="1"/>
</dbReference>